<dbReference type="Pfam" id="PF03015">
    <property type="entry name" value="Sterile"/>
    <property type="match status" value="1"/>
</dbReference>
<accession>A0A7R9DGV8</accession>
<feature type="domain" description="Fatty acyl-CoA reductase C-terminal" evidence="2">
    <location>
        <begin position="260"/>
        <end position="351"/>
    </location>
</feature>
<dbReference type="PANTHER" id="PTHR11011:SF60">
    <property type="entry name" value="FATTY ACYL-COA REDUCTASE-RELATED"/>
    <property type="match status" value="1"/>
</dbReference>
<keyword evidence="1" id="KW-1133">Transmembrane helix</keyword>
<reference evidence="3" key="1">
    <citation type="submission" date="2020-11" db="EMBL/GenBank/DDBJ databases">
        <authorList>
            <person name="Tran Van P."/>
        </authorList>
    </citation>
    <scope>NUCLEOTIDE SEQUENCE</scope>
</reference>
<keyword evidence="1" id="KW-0472">Membrane</keyword>
<name>A0A7R9DGV8_TIMCR</name>
<dbReference type="GO" id="GO:0005777">
    <property type="term" value="C:peroxisome"/>
    <property type="evidence" value="ECO:0007669"/>
    <property type="project" value="TreeGrafter"/>
</dbReference>
<evidence type="ECO:0000259" key="2">
    <source>
        <dbReference type="Pfam" id="PF03015"/>
    </source>
</evidence>
<sequence>MWSPYSTDMKYSLMICSPVVRVTTKHFIQPLARLITSRRYVGPEIIPLTSTESHVLCTLSKLVAQSSKSNEKSSGADSTCLLPIVPTYLVIWRVTPATLPNLERVIPLAALRRADSSCKLLSTSSYLVLLEVTMVAPLTLKRAELSHTMRKTEDSSWLKQVARSSPGIGVASVVFTALTNLLPLEGDDGNKASSFRIVDPYENIPIYNYVGGSNTFTFQENTHVVLERILEVPSTQAIWYPWVIPFRTVFWYRLFAIFVHVIPGALLDIAFVIKGNPPMLVKLYRKIDKYMLSMKYFTRFSWNFDNRNCMNLYQSLSPEDKKIFYFDSNTYDCRDYMRLCIDGGRFYLFKESPDTIPEGKSRLMK</sequence>
<dbReference type="GO" id="GO:0035336">
    <property type="term" value="P:long-chain fatty-acyl-CoA metabolic process"/>
    <property type="evidence" value="ECO:0007669"/>
    <property type="project" value="TreeGrafter"/>
</dbReference>
<feature type="transmembrane region" description="Helical" evidence="1">
    <location>
        <begin position="250"/>
        <end position="273"/>
    </location>
</feature>
<dbReference type="InterPro" id="IPR033640">
    <property type="entry name" value="FAR_C"/>
</dbReference>
<dbReference type="InterPro" id="IPR026055">
    <property type="entry name" value="FAR"/>
</dbReference>
<evidence type="ECO:0000313" key="3">
    <source>
        <dbReference type="EMBL" id="CAD7414505.1"/>
    </source>
</evidence>
<dbReference type="PANTHER" id="PTHR11011">
    <property type="entry name" value="MALE STERILITY PROTEIN 2-RELATED"/>
    <property type="match status" value="1"/>
</dbReference>
<dbReference type="AlphaFoldDB" id="A0A7R9DGV8"/>
<dbReference type="CDD" id="cd09071">
    <property type="entry name" value="FAR_C"/>
    <property type="match status" value="1"/>
</dbReference>
<evidence type="ECO:0000256" key="1">
    <source>
        <dbReference type="SAM" id="Phobius"/>
    </source>
</evidence>
<dbReference type="EMBL" id="OC324739">
    <property type="protein sequence ID" value="CAD7414505.1"/>
    <property type="molecule type" value="Genomic_DNA"/>
</dbReference>
<keyword evidence="1" id="KW-0812">Transmembrane</keyword>
<organism evidence="3">
    <name type="scientific">Timema cristinae</name>
    <name type="common">Walking stick</name>
    <dbReference type="NCBI Taxonomy" id="61476"/>
    <lineage>
        <taxon>Eukaryota</taxon>
        <taxon>Metazoa</taxon>
        <taxon>Ecdysozoa</taxon>
        <taxon>Arthropoda</taxon>
        <taxon>Hexapoda</taxon>
        <taxon>Insecta</taxon>
        <taxon>Pterygota</taxon>
        <taxon>Neoptera</taxon>
        <taxon>Polyneoptera</taxon>
        <taxon>Phasmatodea</taxon>
        <taxon>Timematodea</taxon>
        <taxon>Timematoidea</taxon>
        <taxon>Timematidae</taxon>
        <taxon>Timema</taxon>
    </lineage>
</organism>
<proteinExistence type="predicted"/>
<gene>
    <name evidence="3" type="ORF">TCEB3V08_LOCUS12122</name>
</gene>
<protein>
    <recommendedName>
        <fullName evidence="2">Fatty acyl-CoA reductase C-terminal domain-containing protein</fullName>
    </recommendedName>
</protein>
<dbReference type="GO" id="GO:0080019">
    <property type="term" value="F:alcohol-forming very long-chain fatty acyl-CoA reductase activity"/>
    <property type="evidence" value="ECO:0007669"/>
    <property type="project" value="InterPro"/>
</dbReference>